<dbReference type="InterPro" id="IPR002734">
    <property type="entry name" value="RibDG_C"/>
</dbReference>
<dbReference type="RefSeq" id="WP_012934541.1">
    <property type="nucleotide sequence ID" value="NC_013739.1"/>
</dbReference>
<dbReference type="KEGG" id="cwo:Cwoe_3071"/>
<feature type="domain" description="Bacterial bifunctional deaminase-reductase C-terminal" evidence="1">
    <location>
        <begin position="4"/>
        <end position="175"/>
    </location>
</feature>
<dbReference type="PANTHER" id="PTHR38011">
    <property type="entry name" value="DIHYDROFOLATE REDUCTASE FAMILY PROTEIN (AFU_ORTHOLOGUE AFUA_8G06820)"/>
    <property type="match status" value="1"/>
</dbReference>
<dbReference type="GO" id="GO:0008703">
    <property type="term" value="F:5-amino-6-(5-phosphoribosylamino)uracil reductase activity"/>
    <property type="evidence" value="ECO:0007669"/>
    <property type="project" value="InterPro"/>
</dbReference>
<dbReference type="SUPFAM" id="SSF53597">
    <property type="entry name" value="Dihydrofolate reductase-like"/>
    <property type="match status" value="1"/>
</dbReference>
<gene>
    <name evidence="2" type="ordered locus">Cwoe_3071</name>
</gene>
<dbReference type="InterPro" id="IPR050765">
    <property type="entry name" value="Riboflavin_Biosynth_HTPR"/>
</dbReference>
<name>D3FCX8_CONWI</name>
<evidence type="ECO:0000313" key="3">
    <source>
        <dbReference type="Proteomes" id="UP000008229"/>
    </source>
</evidence>
<sequence length="188" mass="20540">MSDRKVVLKMVLSLDGFATSPDGTHGWMFEWFGDDSGEWNRRALEEAGVHAMGRRSYEIMGPYWAASDGPIATAMNEKPKAVFSHTLEKAEWGPVEIFGGDLGAEIAELKARDDEGTILVHGGPDFATSLTRLGLVDEYQLTTVPIAIGAGHSPFADLEEHLKLDVVAEERFQSGALAQILVPKRSQQ</sequence>
<evidence type="ECO:0000313" key="2">
    <source>
        <dbReference type="EMBL" id="ADB51490.1"/>
    </source>
</evidence>
<evidence type="ECO:0000259" key="1">
    <source>
        <dbReference type="Pfam" id="PF01872"/>
    </source>
</evidence>
<dbReference type="Pfam" id="PF01872">
    <property type="entry name" value="RibD_C"/>
    <property type="match status" value="1"/>
</dbReference>
<dbReference type="Proteomes" id="UP000008229">
    <property type="component" value="Chromosome"/>
</dbReference>
<dbReference type="InterPro" id="IPR024072">
    <property type="entry name" value="DHFR-like_dom_sf"/>
</dbReference>
<dbReference type="HOGENOM" id="CLU_043966_1_3_11"/>
<accession>D3FCX8</accession>
<dbReference type="STRING" id="469383.Cwoe_3071"/>
<dbReference type="GO" id="GO:0009231">
    <property type="term" value="P:riboflavin biosynthetic process"/>
    <property type="evidence" value="ECO:0007669"/>
    <property type="project" value="InterPro"/>
</dbReference>
<proteinExistence type="predicted"/>
<reference evidence="2 3" key="1">
    <citation type="journal article" date="2010" name="Stand. Genomic Sci.">
        <title>Complete genome sequence of Conexibacter woesei type strain (ID131577).</title>
        <authorList>
            <person name="Pukall R."/>
            <person name="Lapidus A."/>
            <person name="Glavina Del Rio T."/>
            <person name="Copeland A."/>
            <person name="Tice H."/>
            <person name="Cheng J.-F."/>
            <person name="Lucas S."/>
            <person name="Chen F."/>
            <person name="Nolan M."/>
            <person name="Bruce D."/>
            <person name="Goodwin L."/>
            <person name="Pitluck S."/>
            <person name="Mavromatis K."/>
            <person name="Ivanova N."/>
            <person name="Ovchinnikova G."/>
            <person name="Pati A."/>
            <person name="Chen A."/>
            <person name="Palaniappan K."/>
            <person name="Land M."/>
            <person name="Hauser L."/>
            <person name="Chang Y.-J."/>
            <person name="Jeffries C.D."/>
            <person name="Chain P."/>
            <person name="Meincke L."/>
            <person name="Sims D."/>
            <person name="Brettin T."/>
            <person name="Detter J.C."/>
            <person name="Rohde M."/>
            <person name="Goeker M."/>
            <person name="Bristow J."/>
            <person name="Eisen J.A."/>
            <person name="Markowitz V."/>
            <person name="Kyrpides N.C."/>
            <person name="Klenk H.-P."/>
            <person name="Hugenholtz P."/>
        </authorList>
    </citation>
    <scope>NUCLEOTIDE SEQUENCE [LARGE SCALE GENOMIC DNA]</scope>
    <source>
        <strain evidence="3">DSM 14684 / CIP 108061 / JCM 11494 / NBRC 100937 / ID131577</strain>
    </source>
</reference>
<dbReference type="EMBL" id="CP001854">
    <property type="protein sequence ID" value="ADB51490.1"/>
    <property type="molecule type" value="Genomic_DNA"/>
</dbReference>
<organism evidence="2 3">
    <name type="scientific">Conexibacter woesei (strain DSM 14684 / CCUG 47730 / CIP 108061 / JCM 11494 / NBRC 100937 / ID131577)</name>
    <dbReference type="NCBI Taxonomy" id="469383"/>
    <lineage>
        <taxon>Bacteria</taxon>
        <taxon>Bacillati</taxon>
        <taxon>Actinomycetota</taxon>
        <taxon>Thermoleophilia</taxon>
        <taxon>Solirubrobacterales</taxon>
        <taxon>Conexibacteraceae</taxon>
        <taxon>Conexibacter</taxon>
    </lineage>
</organism>
<dbReference type="eggNOG" id="COG0262">
    <property type="taxonomic scope" value="Bacteria"/>
</dbReference>
<keyword evidence="3" id="KW-1185">Reference proteome</keyword>
<dbReference type="PANTHER" id="PTHR38011:SF11">
    <property type="entry name" value="2,5-DIAMINO-6-RIBOSYLAMINO-4(3H)-PYRIMIDINONE 5'-PHOSPHATE REDUCTASE"/>
    <property type="match status" value="1"/>
</dbReference>
<dbReference type="AlphaFoldDB" id="D3FCX8"/>
<reference evidence="3" key="2">
    <citation type="submission" date="2010-01" db="EMBL/GenBank/DDBJ databases">
        <title>The complete genome of Conexibacter woesei DSM 14684.</title>
        <authorList>
            <consortium name="US DOE Joint Genome Institute (JGI-PGF)"/>
            <person name="Lucas S."/>
            <person name="Copeland A."/>
            <person name="Lapidus A."/>
            <person name="Glavina del Rio T."/>
            <person name="Dalin E."/>
            <person name="Tice H."/>
            <person name="Bruce D."/>
            <person name="Goodwin L."/>
            <person name="Pitluck S."/>
            <person name="Kyrpides N."/>
            <person name="Mavromatis K."/>
            <person name="Ivanova N."/>
            <person name="Mikhailova N."/>
            <person name="Chertkov O."/>
            <person name="Brettin T."/>
            <person name="Detter J.C."/>
            <person name="Han C."/>
            <person name="Larimer F."/>
            <person name="Land M."/>
            <person name="Hauser L."/>
            <person name="Markowitz V."/>
            <person name="Cheng J.-F."/>
            <person name="Hugenholtz P."/>
            <person name="Woyke T."/>
            <person name="Wu D."/>
            <person name="Pukall R."/>
            <person name="Steenblock K."/>
            <person name="Schneider S."/>
            <person name="Klenk H.-P."/>
            <person name="Eisen J.A."/>
        </authorList>
    </citation>
    <scope>NUCLEOTIDE SEQUENCE [LARGE SCALE GENOMIC DNA]</scope>
    <source>
        <strain evidence="3">DSM 14684 / CIP 108061 / JCM 11494 / NBRC 100937 / ID131577</strain>
    </source>
</reference>
<protein>
    <submittedName>
        <fullName evidence="2">Bifunctional deaminase-reductase domain protein</fullName>
    </submittedName>
</protein>
<dbReference type="Gene3D" id="3.40.430.10">
    <property type="entry name" value="Dihydrofolate Reductase, subunit A"/>
    <property type="match status" value="1"/>
</dbReference>